<reference evidence="3" key="1">
    <citation type="submission" date="2023-10" db="EMBL/GenBank/DDBJ databases">
        <authorList>
            <person name="Chen Y."/>
            <person name="Shah S."/>
            <person name="Dougan E. K."/>
            <person name="Thang M."/>
            <person name="Chan C."/>
        </authorList>
    </citation>
    <scope>NUCLEOTIDE SEQUENCE [LARGE SCALE GENOMIC DNA]</scope>
</reference>
<dbReference type="Proteomes" id="UP001189429">
    <property type="component" value="Unassembled WGS sequence"/>
</dbReference>
<gene>
    <name evidence="3" type="ORF">PCOR1329_LOCUS18896</name>
</gene>
<accession>A0ABN9RDK1</accession>
<dbReference type="InterPro" id="IPR036397">
    <property type="entry name" value="RNaseH_sf"/>
</dbReference>
<evidence type="ECO:0000313" key="4">
    <source>
        <dbReference type="Proteomes" id="UP001189429"/>
    </source>
</evidence>
<dbReference type="InterPro" id="IPR012337">
    <property type="entry name" value="RNaseH-like_sf"/>
</dbReference>
<dbReference type="SUPFAM" id="SSF53098">
    <property type="entry name" value="Ribonuclease H-like"/>
    <property type="match status" value="1"/>
</dbReference>
<feature type="domain" description="RNase H type-1" evidence="2">
    <location>
        <begin position="455"/>
        <end position="604"/>
    </location>
</feature>
<dbReference type="InterPro" id="IPR002156">
    <property type="entry name" value="RNaseH_domain"/>
</dbReference>
<feature type="compositionally biased region" description="Basic and acidic residues" evidence="1">
    <location>
        <begin position="649"/>
        <end position="673"/>
    </location>
</feature>
<evidence type="ECO:0000256" key="1">
    <source>
        <dbReference type="SAM" id="MobiDB-lite"/>
    </source>
</evidence>
<evidence type="ECO:0000259" key="2">
    <source>
        <dbReference type="Pfam" id="PF00075"/>
    </source>
</evidence>
<proteinExistence type="predicted"/>
<organism evidence="3 4">
    <name type="scientific">Prorocentrum cordatum</name>
    <dbReference type="NCBI Taxonomy" id="2364126"/>
    <lineage>
        <taxon>Eukaryota</taxon>
        <taxon>Sar</taxon>
        <taxon>Alveolata</taxon>
        <taxon>Dinophyceae</taxon>
        <taxon>Prorocentrales</taxon>
        <taxon>Prorocentraceae</taxon>
        <taxon>Prorocentrum</taxon>
    </lineage>
</organism>
<name>A0ABN9RDK1_9DINO</name>
<dbReference type="Gene3D" id="3.30.420.10">
    <property type="entry name" value="Ribonuclease H-like superfamily/Ribonuclease H"/>
    <property type="match status" value="1"/>
</dbReference>
<comment type="caution">
    <text evidence="3">The sequence shown here is derived from an EMBL/GenBank/DDBJ whole genome shotgun (WGS) entry which is preliminary data.</text>
</comment>
<feature type="region of interest" description="Disordered" evidence="1">
    <location>
        <begin position="649"/>
        <end position="688"/>
    </location>
</feature>
<protein>
    <recommendedName>
        <fullName evidence="2">RNase H type-1 domain-containing protein</fullName>
    </recommendedName>
</protein>
<sequence>MVNARPCLEGAKRYVKLYVDDTTLHLQGEREAVVHEAEESATAYIQAAEAEGLPLSLTTHKNGVTKKGKSYVYTADKKAKPKFKLWAKDWGLEIQDQGVQLGVDFTGGVGAQRRPEQKERVEVMVTRGTKLNILQKQGASIGTAKVAKLGFLPSVRYGVACAGAPPKLIERARINMSMALSGEAMGKDRTLRLWLEEADPAVSLTIRTVVKWAEVVWSRAMDEEAMVAAWRKASARLATTGTVAWSALKGPAEAVLGTLRDLGWSWPAPWTLLTPAGDQVSLHTVAPKTVRHKLERAIERQVFTKWATEKGIAEEVPMPFLEPVRALLKKRRSAAHQGAIKAYVGQDYCAQAKLQQRGTVADGMCQRCMRALGAQRHRSGRCEAHEESRAKFADKHAGIVQRMAGSGESLQLNCGLVARPIQDIGGDAQIDQCHSVNAEGDDASEDDVMPFISGVCFTDGSGKGANSLKGDGWGYMWFEAPPGGGQCTALGGARGSLPGVRADLSVGRAELQAIWHALSRATAPTMLVADYEMAVRGMGRGRQWCTAPQRSNCDIWMRIWNVVDETFPNMDGLTVAHVRSRGRGQNAFHVHGNKIADELAVKGAQLAMPPQWQIDVWQDRWKTVQQVLAFVADMAVEVGDFGDVALPTKEEARARRRREAQPRGRQPEADEARPAMTSAGQGPTFRRRNFATEDQWYRCLDCGARSKVHGGQSGAVQAPAVPR</sequence>
<dbReference type="Pfam" id="PF00075">
    <property type="entry name" value="RNase_H"/>
    <property type="match status" value="1"/>
</dbReference>
<feature type="non-terminal residue" evidence="3">
    <location>
        <position position="723"/>
    </location>
</feature>
<dbReference type="EMBL" id="CAUYUJ010005980">
    <property type="protein sequence ID" value="CAK0815697.1"/>
    <property type="molecule type" value="Genomic_DNA"/>
</dbReference>
<evidence type="ECO:0000313" key="3">
    <source>
        <dbReference type="EMBL" id="CAK0815697.1"/>
    </source>
</evidence>
<keyword evidence="4" id="KW-1185">Reference proteome</keyword>